<sequence>MAAEVVFSTILQELLSKLSSHVQNEIGLLWGLEEEKQKLEGNLSVIRAVLHDAEKRQVNEMAVRDWLSKT</sequence>
<evidence type="ECO:0000313" key="2">
    <source>
        <dbReference type="Proteomes" id="UP001234297"/>
    </source>
</evidence>
<comment type="caution">
    <text evidence="1">The sequence shown here is derived from an EMBL/GenBank/DDBJ whole genome shotgun (WGS) entry which is preliminary data.</text>
</comment>
<accession>A0ACC2KXP2</accession>
<reference evidence="1 2" key="1">
    <citation type="journal article" date="2022" name="Hortic Res">
        <title>A haplotype resolved chromosomal level avocado genome allows analysis of novel avocado genes.</title>
        <authorList>
            <person name="Nath O."/>
            <person name="Fletcher S.J."/>
            <person name="Hayward A."/>
            <person name="Shaw L.M."/>
            <person name="Masouleh A.K."/>
            <person name="Furtado A."/>
            <person name="Henry R.J."/>
            <person name="Mitter N."/>
        </authorList>
    </citation>
    <scope>NUCLEOTIDE SEQUENCE [LARGE SCALE GENOMIC DNA]</scope>
    <source>
        <strain evidence="2">cv. Hass</strain>
    </source>
</reference>
<dbReference type="EMBL" id="CM056819">
    <property type="protein sequence ID" value="KAJ8625775.1"/>
    <property type="molecule type" value="Genomic_DNA"/>
</dbReference>
<gene>
    <name evidence="1" type="ORF">MRB53_034305</name>
</gene>
<evidence type="ECO:0000313" key="1">
    <source>
        <dbReference type="EMBL" id="KAJ8625775.1"/>
    </source>
</evidence>
<proteinExistence type="predicted"/>
<dbReference type="Proteomes" id="UP001234297">
    <property type="component" value="Chromosome 11"/>
</dbReference>
<keyword evidence="2" id="KW-1185">Reference proteome</keyword>
<protein>
    <submittedName>
        <fullName evidence="1">Uncharacterized protein</fullName>
    </submittedName>
</protein>
<name>A0ACC2KXP2_PERAE</name>
<organism evidence="1 2">
    <name type="scientific">Persea americana</name>
    <name type="common">Avocado</name>
    <dbReference type="NCBI Taxonomy" id="3435"/>
    <lineage>
        <taxon>Eukaryota</taxon>
        <taxon>Viridiplantae</taxon>
        <taxon>Streptophyta</taxon>
        <taxon>Embryophyta</taxon>
        <taxon>Tracheophyta</taxon>
        <taxon>Spermatophyta</taxon>
        <taxon>Magnoliopsida</taxon>
        <taxon>Magnoliidae</taxon>
        <taxon>Laurales</taxon>
        <taxon>Lauraceae</taxon>
        <taxon>Persea</taxon>
    </lineage>
</organism>